<protein>
    <submittedName>
        <fullName evidence="2">Uncharacterized protein</fullName>
    </submittedName>
</protein>
<organism evidence="2 3">
    <name type="scientific">Thermomonas carbonis</name>
    <dbReference type="NCBI Taxonomy" id="1463158"/>
    <lineage>
        <taxon>Bacteria</taxon>
        <taxon>Pseudomonadati</taxon>
        <taxon>Pseudomonadota</taxon>
        <taxon>Gammaproteobacteria</taxon>
        <taxon>Lysobacterales</taxon>
        <taxon>Lysobacteraceae</taxon>
        <taxon>Thermomonas</taxon>
    </lineage>
</organism>
<dbReference type="RefSeq" id="WP_187551889.1">
    <property type="nucleotide sequence ID" value="NZ_BMZL01000015.1"/>
</dbReference>
<sequence>MTFSDIYWRFFNFFVRRVVAITWVVIGLLIACANVPLLLPGATIEADGTSTDDLVYRVCAVVLPLLAAIAGVLLFRAEPYRPQK</sequence>
<name>A0A7G9SNE1_9GAMM</name>
<keyword evidence="1" id="KW-0472">Membrane</keyword>
<keyword evidence="1" id="KW-1133">Transmembrane helix</keyword>
<dbReference type="AlphaFoldDB" id="A0A7G9SNE1"/>
<dbReference type="KEGG" id="tcn:H9L16_11870"/>
<feature type="transmembrane region" description="Helical" evidence="1">
    <location>
        <begin position="20"/>
        <end position="42"/>
    </location>
</feature>
<evidence type="ECO:0000256" key="1">
    <source>
        <dbReference type="SAM" id="Phobius"/>
    </source>
</evidence>
<evidence type="ECO:0000313" key="3">
    <source>
        <dbReference type="Proteomes" id="UP000515804"/>
    </source>
</evidence>
<accession>A0A7G9SNE1</accession>
<dbReference type="Proteomes" id="UP000515804">
    <property type="component" value="Chromosome"/>
</dbReference>
<gene>
    <name evidence="2" type="ORF">H9L16_11870</name>
</gene>
<dbReference type="EMBL" id="CP060719">
    <property type="protein sequence ID" value="QNN69366.1"/>
    <property type="molecule type" value="Genomic_DNA"/>
</dbReference>
<reference evidence="2 3" key="1">
    <citation type="submission" date="2020-08" db="EMBL/GenBank/DDBJ databases">
        <title>Genome sequence of Thermomonas carbonis KCTC 42013T.</title>
        <authorList>
            <person name="Hyun D.-W."/>
            <person name="Bae J.-W."/>
        </authorList>
    </citation>
    <scope>NUCLEOTIDE SEQUENCE [LARGE SCALE GENOMIC DNA]</scope>
    <source>
        <strain evidence="2 3">KCTC 42013</strain>
    </source>
</reference>
<keyword evidence="3" id="KW-1185">Reference proteome</keyword>
<keyword evidence="1" id="KW-0812">Transmembrane</keyword>
<evidence type="ECO:0000313" key="2">
    <source>
        <dbReference type="EMBL" id="QNN69366.1"/>
    </source>
</evidence>
<feature type="transmembrane region" description="Helical" evidence="1">
    <location>
        <begin position="54"/>
        <end position="75"/>
    </location>
</feature>
<proteinExistence type="predicted"/>